<sequence length="430" mass="48514">MPTPTPDFCWEGRLALILTLLTSLCFFATLRFKALRGSNYPAFSPRGIAGGCVGAIVMMCTVYMAAFVWNYSVWYKVRGMHERAWKNGDDGMVETVWGMMPQEGNRKAVCMRLKLYGEEELKLIEGVIGVVCAENDLGYRVVAGQWIANNRMLLIIGVVRFSFVLIFYEFRATLQMRTRLWLYLTTGSLGISYVLLWVVTAVDLTGIMELERYSPTAGAGVTLFTPLATWSNFRPQIGNDISTLLVTEVTITTFNVATDILLLITVTIIFKQLSHSSPGRNKQFRAASLMMILFFTSLTIAIIRFGVLLSRMKTLYTRLAFDTLTDVEAFIAGIAACMPAVRVLVRKKEVELVELVDMWRRGRKWKEVVVGEDQSSVGSMGSNDVESCGEGRRKWWDRSGRGKRMESEKVVQLGEVERLGWEDMAQRGIR</sequence>
<evidence type="ECO:0008006" key="4">
    <source>
        <dbReference type="Google" id="ProtNLM"/>
    </source>
</evidence>
<feature type="transmembrane region" description="Helical" evidence="1">
    <location>
        <begin position="12"/>
        <end position="30"/>
    </location>
</feature>
<keyword evidence="1" id="KW-0812">Transmembrane</keyword>
<feature type="transmembrane region" description="Helical" evidence="1">
    <location>
        <begin position="249"/>
        <end position="270"/>
    </location>
</feature>
<feature type="transmembrane region" description="Helical" evidence="1">
    <location>
        <begin position="180"/>
        <end position="202"/>
    </location>
</feature>
<name>A0A4S2N0J7_9PEZI</name>
<feature type="transmembrane region" description="Helical" evidence="1">
    <location>
        <begin position="152"/>
        <end position="168"/>
    </location>
</feature>
<proteinExistence type="predicted"/>
<evidence type="ECO:0000313" key="3">
    <source>
        <dbReference type="Proteomes" id="UP000298138"/>
    </source>
</evidence>
<dbReference type="AlphaFoldDB" id="A0A4S2N0J7"/>
<evidence type="ECO:0000256" key="1">
    <source>
        <dbReference type="SAM" id="Phobius"/>
    </source>
</evidence>
<feature type="transmembrane region" description="Helical" evidence="1">
    <location>
        <begin position="291"/>
        <end position="309"/>
    </location>
</feature>
<dbReference type="InParanoid" id="A0A4S2N0J7"/>
<feature type="transmembrane region" description="Helical" evidence="1">
    <location>
        <begin position="51"/>
        <end position="71"/>
    </location>
</feature>
<dbReference type="Proteomes" id="UP000298138">
    <property type="component" value="Unassembled WGS sequence"/>
</dbReference>
<keyword evidence="3" id="KW-1185">Reference proteome</keyword>
<organism evidence="2 3">
    <name type="scientific">Ascodesmis nigricans</name>
    <dbReference type="NCBI Taxonomy" id="341454"/>
    <lineage>
        <taxon>Eukaryota</taxon>
        <taxon>Fungi</taxon>
        <taxon>Dikarya</taxon>
        <taxon>Ascomycota</taxon>
        <taxon>Pezizomycotina</taxon>
        <taxon>Pezizomycetes</taxon>
        <taxon>Pezizales</taxon>
        <taxon>Ascodesmidaceae</taxon>
        <taxon>Ascodesmis</taxon>
    </lineage>
</organism>
<evidence type="ECO:0000313" key="2">
    <source>
        <dbReference type="EMBL" id="TGZ82541.1"/>
    </source>
</evidence>
<dbReference type="OrthoDB" id="5372266at2759"/>
<protein>
    <recommendedName>
        <fullName evidence="4">Integral membrane protein</fullName>
    </recommendedName>
</protein>
<reference evidence="2 3" key="1">
    <citation type="submission" date="2019-04" db="EMBL/GenBank/DDBJ databases">
        <title>Comparative genomics and transcriptomics to analyze fruiting body development in filamentous ascomycetes.</title>
        <authorList>
            <consortium name="DOE Joint Genome Institute"/>
            <person name="Lutkenhaus R."/>
            <person name="Traeger S."/>
            <person name="Breuer J."/>
            <person name="Kuo A."/>
            <person name="Lipzen A."/>
            <person name="Pangilinan J."/>
            <person name="Dilworth D."/>
            <person name="Sandor L."/>
            <person name="Poggeler S."/>
            <person name="Barry K."/>
            <person name="Grigoriev I.V."/>
            <person name="Nowrousian M."/>
        </authorList>
    </citation>
    <scope>NUCLEOTIDE SEQUENCE [LARGE SCALE GENOMIC DNA]</scope>
    <source>
        <strain evidence="2 3">CBS 389.68</strain>
    </source>
</reference>
<dbReference type="EMBL" id="ML220115">
    <property type="protein sequence ID" value="TGZ82541.1"/>
    <property type="molecule type" value="Genomic_DNA"/>
</dbReference>
<gene>
    <name evidence="2" type="ORF">EX30DRAFT_363075</name>
</gene>
<accession>A0A4S2N0J7</accession>
<keyword evidence="1" id="KW-1133">Transmembrane helix</keyword>
<keyword evidence="1" id="KW-0472">Membrane</keyword>